<evidence type="ECO:0000256" key="4">
    <source>
        <dbReference type="ARBA" id="ARBA00022679"/>
    </source>
</evidence>
<evidence type="ECO:0000259" key="7">
    <source>
        <dbReference type="Pfam" id="PF00535"/>
    </source>
</evidence>
<keyword evidence="5" id="KW-0777">Teichoic acid biosynthesis</keyword>
<organism evidence="8 9">
    <name type="scientific">Streptosporangium minutum</name>
    <dbReference type="NCBI Taxonomy" id="569862"/>
    <lineage>
        <taxon>Bacteria</taxon>
        <taxon>Bacillati</taxon>
        <taxon>Actinomycetota</taxon>
        <taxon>Actinomycetes</taxon>
        <taxon>Streptosporangiales</taxon>
        <taxon>Streptosporangiaceae</taxon>
        <taxon>Streptosporangium</taxon>
    </lineage>
</organism>
<evidence type="ECO:0000313" key="8">
    <source>
        <dbReference type="EMBL" id="OUC97559.1"/>
    </source>
</evidence>
<dbReference type="GO" id="GO:0047355">
    <property type="term" value="F:CDP-glycerol glycerophosphotransferase activity"/>
    <property type="evidence" value="ECO:0007669"/>
    <property type="project" value="InterPro"/>
</dbReference>
<dbReference type="Gene3D" id="3.40.50.12580">
    <property type="match status" value="1"/>
</dbReference>
<dbReference type="PANTHER" id="PTHR37316:SF3">
    <property type="entry name" value="TEICHOIC ACID GLYCEROL-PHOSPHATE TRANSFERASE"/>
    <property type="match status" value="1"/>
</dbReference>
<dbReference type="PANTHER" id="PTHR37316">
    <property type="entry name" value="TEICHOIC ACID GLYCEROL-PHOSPHATE PRIMASE"/>
    <property type="match status" value="1"/>
</dbReference>
<dbReference type="CDD" id="cd00761">
    <property type="entry name" value="Glyco_tranf_GTA_type"/>
    <property type="match status" value="1"/>
</dbReference>
<sequence length="1178" mass="129846">MLEAGILSPLLSVIVPFFNVEPYFECCLASIARQTLRDLEVICVDDGSLDGSAVIAKEFAGRDSRFRVVHQENAGLGAARNAGALHATGQYLCFMDSDDVLPADAYELLVSSLSGSGSDFACGNVLYLNSTETWRSGLHSRPFRETVQRTHVNARPELLMDRTAWNKVFRHDFYREHGLSFPGGLYEDAPVTIPAHVLARSVDVLSDVVYYWRQREPGDPSITQRRTEPGNLEDRIASITRVRDFLAAHASPALQRQFDELVLRSDLTLYVNAALDAGEDYRGRLVDNAGSLVERMDPDILSGLPWEQRLVFELLRRRQADDFIEVLADRREGAFHGLTRRVFGWYADHPMMHGGVLPRKVFRAGDGDFTLVCRVDQLDWEDGDRLRVTGRAHIKGIGLPAEDSSEITVTLRNTRTQRVVELPVRRLLRPDVTAASGRDTTCYDWSGFEVDIDLAVLAGAGRKARWRLEVEVVAQDVRRSGPLTATTGSDVRRLPGIPVTPQISLYVEVNADDEVLFKVQRVHTVAEPRPAGEDMIEVSGWTASDDQADVSGTLLARLRRGGRELSFPASCVPLGGGRVGFSARLPVAGLLPADLPAGATTGDTTGPQIDPDPRWDLFVVVGGGKLRRLTAGLAAVEEYVTVEDREVGVVATRLGPLGAVVRPVRPTVTDVWQGVGGSLHLAGRRAGATGPQARLVLRKAGGGEVHHVPLEQEGERFSCVLPLTRFELYGEHVPLAGGRWEVLVESGADLSPVRAARSLLADPPPVQTAGMQTFRVRAHRSNGVAIDVQPALGADRGAHAQRRLMERDYPAFMEEPLRELVVFDSWQGRRYSDGPRAIYEELRRRGDGRECVWVSADGRLRPPGDARVVLRDSRDHYEALARAGHVFSNERAPGWFTGREGQLYVQTGQGTPLKRIGHDIADGRFGSGADHRRRLAREVARWDLLVSPSSFGTSILPGAFRYNGPVLEAGRPRNDLLHRPGSRQEAERVRAALGLSPDRRVVLYAPTWRDDQVLPGGRYHLDIRLDFDRALQALGDDHVFLLRGHPHTSEAPKPACRVRGVVDVTGYPDVTDLLLVADVLVTDYSSLMFDYAGTGRPMIFFTYDLEHYRDRVRGFYLDPAGHAPGPLLTTSDEVIDALAGLDGIVPAYASAYSGFRERFCHLDDGRAAARVVDHVFGS</sequence>
<evidence type="ECO:0000313" key="9">
    <source>
        <dbReference type="Proteomes" id="UP000194761"/>
    </source>
</evidence>
<dbReference type="InterPro" id="IPR051612">
    <property type="entry name" value="Teichoic_Acid_Biosynth"/>
</dbReference>
<comment type="similarity">
    <text evidence="2">Belongs to the CDP-glycerol glycerophosphotransferase family.</text>
</comment>
<evidence type="ECO:0000256" key="5">
    <source>
        <dbReference type="ARBA" id="ARBA00022944"/>
    </source>
</evidence>
<dbReference type="AlphaFoldDB" id="A0A243RRP4"/>
<evidence type="ECO:0000256" key="3">
    <source>
        <dbReference type="ARBA" id="ARBA00022475"/>
    </source>
</evidence>
<feature type="domain" description="Glycosyltransferase 2-like" evidence="7">
    <location>
        <begin position="12"/>
        <end position="177"/>
    </location>
</feature>
<evidence type="ECO:0000256" key="6">
    <source>
        <dbReference type="ARBA" id="ARBA00023136"/>
    </source>
</evidence>
<keyword evidence="3" id="KW-1003">Cell membrane</keyword>
<dbReference type="InterPro" id="IPR029044">
    <property type="entry name" value="Nucleotide-diphossugar_trans"/>
</dbReference>
<dbReference type="InterPro" id="IPR007554">
    <property type="entry name" value="Glycerophosphate_synth"/>
</dbReference>
<evidence type="ECO:0000256" key="1">
    <source>
        <dbReference type="ARBA" id="ARBA00004202"/>
    </source>
</evidence>
<proteinExistence type="inferred from homology"/>
<comment type="subcellular location">
    <subcellularLocation>
        <location evidence="1">Cell membrane</location>
        <topology evidence="1">Peripheral membrane protein</topology>
    </subcellularLocation>
</comment>
<dbReference type="Proteomes" id="UP000194761">
    <property type="component" value="Unassembled WGS sequence"/>
</dbReference>
<dbReference type="Gene3D" id="3.90.550.10">
    <property type="entry name" value="Spore Coat Polysaccharide Biosynthesis Protein SpsA, Chain A"/>
    <property type="match status" value="1"/>
</dbReference>
<dbReference type="RefSeq" id="WP_086570760.1">
    <property type="nucleotide sequence ID" value="NZ_NGFP01000035.1"/>
</dbReference>
<keyword evidence="4" id="KW-0808">Transferase</keyword>
<dbReference type="GO" id="GO:0005886">
    <property type="term" value="C:plasma membrane"/>
    <property type="evidence" value="ECO:0007669"/>
    <property type="project" value="UniProtKB-SubCell"/>
</dbReference>
<reference evidence="8 9" key="1">
    <citation type="submission" date="2017-05" db="EMBL/GenBank/DDBJ databases">
        <title>Biotechnological potential of actinobacteria isolated from South African environments.</title>
        <authorList>
            <person name="Le Roes-Hill M."/>
            <person name="Prins A."/>
            <person name="Durrell K.A."/>
        </authorList>
    </citation>
    <scope>NUCLEOTIDE SEQUENCE [LARGE SCALE GENOMIC DNA]</scope>
    <source>
        <strain evidence="8">M26</strain>
    </source>
</reference>
<dbReference type="InterPro" id="IPR001173">
    <property type="entry name" value="Glyco_trans_2-like"/>
</dbReference>
<dbReference type="Gene3D" id="3.40.50.11820">
    <property type="match status" value="1"/>
</dbReference>
<dbReference type="GO" id="GO:0019350">
    <property type="term" value="P:teichoic acid biosynthetic process"/>
    <property type="evidence" value="ECO:0007669"/>
    <property type="project" value="UniProtKB-KW"/>
</dbReference>
<name>A0A243RRP4_9ACTN</name>
<keyword evidence="6" id="KW-0472">Membrane</keyword>
<evidence type="ECO:0000256" key="2">
    <source>
        <dbReference type="ARBA" id="ARBA00010488"/>
    </source>
</evidence>
<dbReference type="Pfam" id="PF04464">
    <property type="entry name" value="Glyphos_transf"/>
    <property type="match status" value="1"/>
</dbReference>
<accession>A0A243RRP4</accession>
<protein>
    <recommendedName>
        <fullName evidence="7">Glycosyltransferase 2-like domain-containing protein</fullName>
    </recommendedName>
</protein>
<dbReference type="InterPro" id="IPR043149">
    <property type="entry name" value="TagF_N"/>
</dbReference>
<comment type="caution">
    <text evidence="8">The sequence shown here is derived from an EMBL/GenBank/DDBJ whole genome shotgun (WGS) entry which is preliminary data.</text>
</comment>
<dbReference type="SUPFAM" id="SSF53448">
    <property type="entry name" value="Nucleotide-diphospho-sugar transferases"/>
    <property type="match status" value="1"/>
</dbReference>
<dbReference type="SUPFAM" id="SSF53756">
    <property type="entry name" value="UDP-Glycosyltransferase/glycogen phosphorylase"/>
    <property type="match status" value="1"/>
</dbReference>
<keyword evidence="9" id="KW-1185">Reference proteome</keyword>
<dbReference type="Pfam" id="PF00535">
    <property type="entry name" value="Glycos_transf_2"/>
    <property type="match status" value="1"/>
</dbReference>
<dbReference type="EMBL" id="NGFP01000035">
    <property type="protein sequence ID" value="OUC97559.1"/>
    <property type="molecule type" value="Genomic_DNA"/>
</dbReference>
<dbReference type="InterPro" id="IPR043148">
    <property type="entry name" value="TagF_C"/>
</dbReference>
<gene>
    <name evidence="8" type="ORF">CA984_10570</name>
</gene>